<dbReference type="PANTHER" id="PTHR42754:SF1">
    <property type="entry name" value="LIPOPROTEIN"/>
    <property type="match status" value="1"/>
</dbReference>
<feature type="domain" description="Secretion system C-terminal sorting" evidence="1">
    <location>
        <begin position="568"/>
        <end position="638"/>
    </location>
</feature>
<dbReference type="Pfam" id="PF18962">
    <property type="entry name" value="Por_Secre_tail"/>
    <property type="match status" value="1"/>
</dbReference>
<dbReference type="AlphaFoldDB" id="A0A2Z4GEU2"/>
<dbReference type="KEGG" id="als:DJ013_16375"/>
<gene>
    <name evidence="2" type="ORF">DJ013_16375</name>
</gene>
<dbReference type="PANTHER" id="PTHR42754">
    <property type="entry name" value="ENDOGLUCANASE"/>
    <property type="match status" value="1"/>
</dbReference>
<evidence type="ECO:0000313" key="2">
    <source>
        <dbReference type="EMBL" id="AWV99661.1"/>
    </source>
</evidence>
<evidence type="ECO:0000259" key="1">
    <source>
        <dbReference type="Pfam" id="PF18962"/>
    </source>
</evidence>
<dbReference type="NCBIfam" id="TIGR04183">
    <property type="entry name" value="Por_Secre_tail"/>
    <property type="match status" value="1"/>
</dbReference>
<dbReference type="EMBL" id="CP029480">
    <property type="protein sequence ID" value="AWV99661.1"/>
    <property type="molecule type" value="Genomic_DNA"/>
</dbReference>
<organism evidence="2 3">
    <name type="scientific">Arcticibacterium luteifluviistationis</name>
    <dbReference type="NCBI Taxonomy" id="1784714"/>
    <lineage>
        <taxon>Bacteria</taxon>
        <taxon>Pseudomonadati</taxon>
        <taxon>Bacteroidota</taxon>
        <taxon>Cytophagia</taxon>
        <taxon>Cytophagales</taxon>
        <taxon>Leadbetterellaceae</taxon>
        <taxon>Arcticibacterium</taxon>
    </lineage>
</organism>
<sequence>MDFVLFSKTYSRLMNSFKWLLTTFILLINLHAFSQTYSITSQHSFGGDEDDAANDLIKTSDNGIIMVGSTHSKNSFDVGESNAARGSGGSDFWVVKLDKNGNIVWSKTFGGSNDDEATSIAKTSNGEYVIVGSTKSTDGDANYNGDNGGILMIRLKEDGSLVSTRIIPGGRRFTQDTYHYASTFSKPAVAVSSDGFIYIGGTHEIGNSPYKAKQFYLTKLTPVGDTLWQKIFGSDFDEQLSNIAIASNGDVQMVGSTTSNASQIAGAGNGNLDFLAIRVDSNGNLLWQRAWGGNNIDAIHGLVENHQKTGFVLVGETSSSQGTINSNFGNKDAFLFEIDANGSLKWKTAYGGESNDNLYNIVYSGTSNYLAFGTSDSRLTGVTSKGPLTDILTLTVSSSGQIINAGQYGGEDLDVGRGGIALSNETWAIAGVSRSSSEDVSKNNGENDFWLLKLGEPTPIEITNFIGFKNLDNQGEISWRTSYESSAKSIVIEKSADNISFIPLQTFSISGNSTSRKNYSYLDPQLRVGSNYYRLKYYGTNGKTYIGPGLLIENIPLALAPEKIEVSLYPNPSPEKAVISVFDPEATIAIFNVSGILQKSESSYSNEDGWLLNLQSLNPGAYIVKVLTKNHSLTKRFIKK</sequence>
<proteinExistence type="predicted"/>
<dbReference type="Proteomes" id="UP000249873">
    <property type="component" value="Chromosome"/>
</dbReference>
<dbReference type="InterPro" id="IPR011047">
    <property type="entry name" value="Quinoprotein_ADH-like_sf"/>
</dbReference>
<dbReference type="InterPro" id="IPR026444">
    <property type="entry name" value="Secre_tail"/>
</dbReference>
<accession>A0A2Z4GEU2</accession>
<keyword evidence="3" id="KW-1185">Reference proteome</keyword>
<dbReference type="OrthoDB" id="9811934at2"/>
<name>A0A2Z4GEU2_9BACT</name>
<reference evidence="2 3" key="1">
    <citation type="submission" date="2018-05" db="EMBL/GenBank/DDBJ databases">
        <title>Complete genome sequence of Arcticibacterium luteifluviistationis SM1504T, a cytophagaceae bacterium isolated from Arctic surface seawater.</title>
        <authorList>
            <person name="Li Y."/>
            <person name="Qin Q.-L."/>
        </authorList>
    </citation>
    <scope>NUCLEOTIDE SEQUENCE [LARGE SCALE GENOMIC DNA]</scope>
    <source>
        <strain evidence="2 3">SM1504</strain>
    </source>
</reference>
<protein>
    <recommendedName>
        <fullName evidence="1">Secretion system C-terminal sorting domain-containing protein</fullName>
    </recommendedName>
</protein>
<evidence type="ECO:0000313" key="3">
    <source>
        <dbReference type="Proteomes" id="UP000249873"/>
    </source>
</evidence>
<dbReference type="SUPFAM" id="SSF50998">
    <property type="entry name" value="Quinoprotein alcohol dehydrogenase-like"/>
    <property type="match status" value="1"/>
</dbReference>